<gene>
    <name evidence="1" type="ORF">SAMN02745166_05111</name>
</gene>
<dbReference type="Proteomes" id="UP000190774">
    <property type="component" value="Unassembled WGS sequence"/>
</dbReference>
<evidence type="ECO:0000313" key="1">
    <source>
        <dbReference type="EMBL" id="SKB09175.1"/>
    </source>
</evidence>
<dbReference type="STRING" id="48467.SAMN02745166_05111"/>
<accession>A0A1T4Z6I6</accession>
<protein>
    <submittedName>
        <fullName evidence="1">Uncharacterized protein</fullName>
    </submittedName>
</protein>
<proteinExistence type="predicted"/>
<evidence type="ECO:0000313" key="2">
    <source>
        <dbReference type="Proteomes" id="UP000190774"/>
    </source>
</evidence>
<name>A0A1T4Z6I6_9BACT</name>
<keyword evidence="2" id="KW-1185">Reference proteome</keyword>
<dbReference type="EMBL" id="FUYE01000034">
    <property type="protein sequence ID" value="SKB09175.1"/>
    <property type="molecule type" value="Genomic_DNA"/>
</dbReference>
<sequence>MFEMLEWGGEIAEKLKEVNTPLVSLHRLNRRDPKSVSLSGGVILERLWKRLATKVGARKRSKQDLFPVIPNLNFVIPRE</sequence>
<dbReference type="AlphaFoldDB" id="A0A1T4Z6I6"/>
<organism evidence="1 2">
    <name type="scientific">Prosthecobacter debontii</name>
    <dbReference type="NCBI Taxonomy" id="48467"/>
    <lineage>
        <taxon>Bacteria</taxon>
        <taxon>Pseudomonadati</taxon>
        <taxon>Verrucomicrobiota</taxon>
        <taxon>Verrucomicrobiia</taxon>
        <taxon>Verrucomicrobiales</taxon>
        <taxon>Verrucomicrobiaceae</taxon>
        <taxon>Prosthecobacter</taxon>
    </lineage>
</organism>
<reference evidence="2" key="1">
    <citation type="submission" date="2017-02" db="EMBL/GenBank/DDBJ databases">
        <authorList>
            <person name="Varghese N."/>
            <person name="Submissions S."/>
        </authorList>
    </citation>
    <scope>NUCLEOTIDE SEQUENCE [LARGE SCALE GENOMIC DNA]</scope>
    <source>
        <strain evidence="2">ATCC 700200</strain>
    </source>
</reference>